<feature type="transmembrane region" description="Helical" evidence="7">
    <location>
        <begin position="293"/>
        <end position="320"/>
    </location>
</feature>
<organism evidence="9 10">
    <name type="scientific">Rugosimonospora acidiphila</name>
    <dbReference type="NCBI Taxonomy" id="556531"/>
    <lineage>
        <taxon>Bacteria</taxon>
        <taxon>Bacillati</taxon>
        <taxon>Actinomycetota</taxon>
        <taxon>Actinomycetes</taxon>
        <taxon>Micromonosporales</taxon>
        <taxon>Micromonosporaceae</taxon>
        <taxon>Rugosimonospora</taxon>
    </lineage>
</organism>
<evidence type="ECO:0000256" key="7">
    <source>
        <dbReference type="SAM" id="Phobius"/>
    </source>
</evidence>
<evidence type="ECO:0000256" key="4">
    <source>
        <dbReference type="ARBA" id="ARBA00022989"/>
    </source>
</evidence>
<keyword evidence="3 7" id="KW-0812">Transmembrane</keyword>
<evidence type="ECO:0000313" key="9">
    <source>
        <dbReference type="EMBL" id="GAA5185123.1"/>
    </source>
</evidence>
<feature type="transmembrane region" description="Helical" evidence="7">
    <location>
        <begin position="38"/>
        <end position="57"/>
    </location>
</feature>
<reference evidence="10" key="1">
    <citation type="journal article" date="2019" name="Int. J. Syst. Evol. Microbiol.">
        <title>The Global Catalogue of Microorganisms (GCM) 10K type strain sequencing project: providing services to taxonomists for standard genome sequencing and annotation.</title>
        <authorList>
            <consortium name="The Broad Institute Genomics Platform"/>
            <consortium name="The Broad Institute Genome Sequencing Center for Infectious Disease"/>
            <person name="Wu L."/>
            <person name="Ma J."/>
        </authorList>
    </citation>
    <scope>NUCLEOTIDE SEQUENCE [LARGE SCALE GENOMIC DNA]</scope>
    <source>
        <strain evidence="10">JCM 18304</strain>
    </source>
</reference>
<feature type="transmembrane region" description="Helical" evidence="7">
    <location>
        <begin position="534"/>
        <end position="553"/>
    </location>
</feature>
<feature type="transmembrane region" description="Helical" evidence="7">
    <location>
        <begin position="169"/>
        <end position="189"/>
    </location>
</feature>
<feature type="compositionally biased region" description="Low complexity" evidence="6">
    <location>
        <begin position="855"/>
        <end position="874"/>
    </location>
</feature>
<feature type="transmembrane region" description="Helical" evidence="7">
    <location>
        <begin position="356"/>
        <end position="374"/>
    </location>
</feature>
<feature type="transmembrane region" description="Helical" evidence="7">
    <location>
        <begin position="460"/>
        <end position="482"/>
    </location>
</feature>
<gene>
    <name evidence="9" type="ORF">GCM10023322_28160</name>
</gene>
<comment type="caution">
    <text evidence="9">The sequence shown here is derived from an EMBL/GenBank/DDBJ whole genome shotgun (WGS) entry which is preliminary data.</text>
</comment>
<feature type="transmembrane region" description="Helical" evidence="7">
    <location>
        <begin position="143"/>
        <end position="163"/>
    </location>
</feature>
<feature type="transmembrane region" description="Helical" evidence="7">
    <location>
        <begin position="78"/>
        <end position="103"/>
    </location>
</feature>
<keyword evidence="5 7" id="KW-0472">Membrane</keyword>
<proteinExistence type="predicted"/>
<evidence type="ECO:0000256" key="3">
    <source>
        <dbReference type="ARBA" id="ARBA00022692"/>
    </source>
</evidence>
<dbReference type="RefSeq" id="WP_345629673.1">
    <property type="nucleotide sequence ID" value="NZ_BAABJQ010000007.1"/>
</dbReference>
<feature type="transmembrane region" description="Helical" evidence="7">
    <location>
        <begin position="502"/>
        <end position="522"/>
    </location>
</feature>
<dbReference type="InterPro" id="IPR007016">
    <property type="entry name" value="O-antigen_ligase-rel_domated"/>
</dbReference>
<feature type="transmembrane region" description="Helical" evidence="7">
    <location>
        <begin position="581"/>
        <end position="602"/>
    </location>
</feature>
<evidence type="ECO:0000256" key="5">
    <source>
        <dbReference type="ARBA" id="ARBA00023136"/>
    </source>
</evidence>
<dbReference type="PANTHER" id="PTHR30250">
    <property type="entry name" value="PST FAMILY PREDICTED COLANIC ACID TRANSPORTER"/>
    <property type="match status" value="1"/>
</dbReference>
<sequence length="888" mass="91898">MSTRKLASASFANLLVPISGLIVSPLLSRELGPDGRGLYAALTLPVVVYGWAGTYGLQDSLSYHLYHARLSRRGAAKVSLLATVPLGLLGIGLLAALGLGVFAGNGGHYAEFLTLALLAPVHILANLLIGALTGASDIRGVNLVKVVPAAVRTALLVFACVAFDLNAYWAGLLFLASMLPAIAVGLARLRHAPAGPDQPPPDHTPTVDPIPTRSLAGYALRCLPGVLAAISSARLDQIVGLPVIGARQLGYYAAAVSVAEIPMAIATAARTVLMGRPSTTDPRGATAVARLSVAVSVVACALLAAVTPFAVPLFFGSAFAPAIGPTVILCAATTLYTCVVLLTAALLIGGRAGASSSALVIGSAVGIALLFLFAPLGATGAALASLGGYGVSMGIAALAIRRTGHMYSLRMLMFPYLDDVRHLRDRLRASTLWSGDQAANGLSSGGPLHAAIAFVRRHGVGTIGSATLIALAWLRIVAPGLIQDFTSGRPAFNAANAPVPAAVTTAGNAISLLFIVVAAILAVSGLRRCRKARLPWLAVAVAPLVAAVVSGLADHEPPEIVWLALPLAAVAIWLRPPSVRVFGVLGVLAAVSAVGSMLLAVARPDLGLLTGANTGSKSGLLGGLLAGPYEHSNVLGIALALGLPFVFCLRNAPLRWSSLALVLLAQLWTGSRTSQLATVVVVVAYLLMTRWPKRTWPASVLVAASLALIVVVPLVSRAPTSFTNRGRIWHALLDRWTQRPILGFGPDFFDREPDLAKALGGQFTHGHNMMVQFLVVGGLLTAVLAGVLLYLTFRESLALARTGQFAPMLFLVALLQVSWLEASHVVITLAGYLTWLPLFLIARLGLSLRDTTQVPAQTAPSPAAPSPAADGSSPVVEEQPTAAREAAV</sequence>
<name>A0ABP9RRY1_9ACTN</name>
<feature type="transmembrane region" description="Helical" evidence="7">
    <location>
        <begin position="109"/>
        <end position="131"/>
    </location>
</feature>
<accession>A0ABP9RRY1</accession>
<evidence type="ECO:0000256" key="2">
    <source>
        <dbReference type="ARBA" id="ARBA00022475"/>
    </source>
</evidence>
<dbReference type="InterPro" id="IPR050833">
    <property type="entry name" value="Poly_Biosynth_Transport"/>
</dbReference>
<feature type="region of interest" description="Disordered" evidence="6">
    <location>
        <begin position="855"/>
        <end position="888"/>
    </location>
</feature>
<feature type="transmembrane region" description="Helical" evidence="7">
    <location>
        <begin position="825"/>
        <end position="846"/>
    </location>
</feature>
<protein>
    <recommendedName>
        <fullName evidence="8">O-antigen ligase-related domain-containing protein</fullName>
    </recommendedName>
</protein>
<feature type="transmembrane region" description="Helical" evidence="7">
    <location>
        <begin position="634"/>
        <end position="652"/>
    </location>
</feature>
<keyword evidence="2" id="KW-1003">Cell membrane</keyword>
<comment type="subcellular location">
    <subcellularLocation>
        <location evidence="1">Cell membrane</location>
        <topology evidence="1">Multi-pass membrane protein</topology>
    </subcellularLocation>
</comment>
<evidence type="ECO:0000256" key="6">
    <source>
        <dbReference type="SAM" id="MobiDB-lite"/>
    </source>
</evidence>
<feature type="transmembrane region" description="Helical" evidence="7">
    <location>
        <begin position="798"/>
        <end position="819"/>
    </location>
</feature>
<feature type="transmembrane region" description="Helical" evidence="7">
    <location>
        <begin position="695"/>
        <end position="715"/>
    </location>
</feature>
<dbReference type="PANTHER" id="PTHR30250:SF11">
    <property type="entry name" value="O-ANTIGEN TRANSPORTER-RELATED"/>
    <property type="match status" value="1"/>
</dbReference>
<feature type="transmembrane region" description="Helical" evidence="7">
    <location>
        <begin position="559"/>
        <end position="574"/>
    </location>
</feature>
<feature type="transmembrane region" description="Helical" evidence="7">
    <location>
        <begin position="380"/>
        <end position="400"/>
    </location>
</feature>
<keyword evidence="10" id="KW-1185">Reference proteome</keyword>
<dbReference type="Pfam" id="PF04932">
    <property type="entry name" value="Wzy_C"/>
    <property type="match status" value="1"/>
</dbReference>
<dbReference type="EMBL" id="BAABJQ010000007">
    <property type="protein sequence ID" value="GAA5185123.1"/>
    <property type="molecule type" value="Genomic_DNA"/>
</dbReference>
<evidence type="ECO:0000259" key="8">
    <source>
        <dbReference type="Pfam" id="PF04932"/>
    </source>
</evidence>
<feature type="transmembrane region" description="Helical" evidence="7">
    <location>
        <begin position="326"/>
        <end position="349"/>
    </location>
</feature>
<feature type="transmembrane region" description="Helical" evidence="7">
    <location>
        <begin position="769"/>
        <end position="791"/>
    </location>
</feature>
<evidence type="ECO:0000313" key="10">
    <source>
        <dbReference type="Proteomes" id="UP001501570"/>
    </source>
</evidence>
<feature type="domain" description="O-antigen ligase-related" evidence="8">
    <location>
        <begin position="659"/>
        <end position="784"/>
    </location>
</feature>
<keyword evidence="4 7" id="KW-1133">Transmembrane helix</keyword>
<evidence type="ECO:0000256" key="1">
    <source>
        <dbReference type="ARBA" id="ARBA00004651"/>
    </source>
</evidence>
<dbReference type="Proteomes" id="UP001501570">
    <property type="component" value="Unassembled WGS sequence"/>
</dbReference>